<dbReference type="Gene3D" id="1.10.10.2840">
    <property type="entry name" value="PucR C-terminal helix-turn-helix domain"/>
    <property type="match status" value="1"/>
</dbReference>
<evidence type="ECO:0000313" key="2">
    <source>
        <dbReference type="EMBL" id="GHF36341.1"/>
    </source>
</evidence>
<dbReference type="EMBL" id="BNAV01000001">
    <property type="protein sequence ID" value="GHF36341.1"/>
    <property type="molecule type" value="Genomic_DNA"/>
</dbReference>
<sequence>MDEVRLVEFFDELIERGAGPAEILEAAAGFAGCTIGLRTTDGVFDHVCEADERGGRHRLSRELSTGDEVWLARPGGTTPLDELLLRRLSVACAVALRHLRSCLPKVADPALVELVVGDTAGEPERARALALLGYSAVTPLRVVAIVGEADDVRQVIRDLGDVHATTLGSVHVVVTAQEIPEDLAVPVGTRISIGPRLPGMRAPRSWRAARTCLRFAVPSTHRSPPYSKEEAAVVDATSVGCFALLAEHLTADAIAETTEVEVLDRLAAEPGGPEMLRTLEAVAATESLRRAAASLHMHHNSVGARVARAEQLLGFEITQPYGRVRMMFALILRRLRDSDHP</sequence>
<comment type="caution">
    <text evidence="2">The sequence shown here is derived from an EMBL/GenBank/DDBJ whole genome shotgun (WGS) entry which is preliminary data.</text>
</comment>
<dbReference type="Proteomes" id="UP000658656">
    <property type="component" value="Unassembled WGS sequence"/>
</dbReference>
<accession>A0A8H9IPY2</accession>
<name>A0A8H9IPY2_9PSEU</name>
<reference evidence="2" key="1">
    <citation type="journal article" date="2014" name="Int. J. Syst. Evol. Microbiol.">
        <title>Complete genome sequence of Corynebacterium casei LMG S-19264T (=DSM 44701T), isolated from a smear-ripened cheese.</title>
        <authorList>
            <consortium name="US DOE Joint Genome Institute (JGI-PGF)"/>
            <person name="Walter F."/>
            <person name="Albersmeier A."/>
            <person name="Kalinowski J."/>
            <person name="Ruckert C."/>
        </authorList>
    </citation>
    <scope>NUCLEOTIDE SEQUENCE</scope>
    <source>
        <strain evidence="2">CGMCC 4.7679</strain>
    </source>
</reference>
<dbReference type="InterPro" id="IPR036390">
    <property type="entry name" value="WH_DNA-bd_sf"/>
</dbReference>
<reference evidence="2" key="2">
    <citation type="submission" date="2020-09" db="EMBL/GenBank/DDBJ databases">
        <authorList>
            <person name="Sun Q."/>
            <person name="Zhou Y."/>
        </authorList>
    </citation>
    <scope>NUCLEOTIDE SEQUENCE</scope>
    <source>
        <strain evidence="2">CGMCC 4.7679</strain>
    </source>
</reference>
<dbReference type="Pfam" id="PF13556">
    <property type="entry name" value="HTH_30"/>
    <property type="match status" value="1"/>
</dbReference>
<dbReference type="PANTHER" id="PTHR33744:SF7">
    <property type="entry name" value="PUCR FAMILY TRANSCRIPTIONAL REGULATOR"/>
    <property type="match status" value="1"/>
</dbReference>
<proteinExistence type="predicted"/>
<dbReference type="InterPro" id="IPR025736">
    <property type="entry name" value="PucR_C-HTH_dom"/>
</dbReference>
<dbReference type="SUPFAM" id="SSF46785">
    <property type="entry name" value="Winged helix' DNA-binding domain"/>
    <property type="match status" value="1"/>
</dbReference>
<organism evidence="2 3">
    <name type="scientific">Amycolatopsis bartoniae</name>
    <dbReference type="NCBI Taxonomy" id="941986"/>
    <lineage>
        <taxon>Bacteria</taxon>
        <taxon>Bacillati</taxon>
        <taxon>Actinomycetota</taxon>
        <taxon>Actinomycetes</taxon>
        <taxon>Pseudonocardiales</taxon>
        <taxon>Pseudonocardiaceae</taxon>
        <taxon>Amycolatopsis</taxon>
    </lineage>
</organism>
<dbReference type="PANTHER" id="PTHR33744">
    <property type="entry name" value="CARBOHYDRATE DIACID REGULATOR"/>
    <property type="match status" value="1"/>
</dbReference>
<feature type="domain" description="PucR C-terminal helix-turn-helix" evidence="1">
    <location>
        <begin position="276"/>
        <end position="331"/>
    </location>
</feature>
<dbReference type="InterPro" id="IPR042070">
    <property type="entry name" value="PucR_C-HTH_sf"/>
</dbReference>
<evidence type="ECO:0000313" key="3">
    <source>
        <dbReference type="Proteomes" id="UP000658656"/>
    </source>
</evidence>
<dbReference type="InterPro" id="IPR051448">
    <property type="entry name" value="CdaR-like_regulators"/>
</dbReference>
<protein>
    <recommendedName>
        <fullName evidence="1">PucR C-terminal helix-turn-helix domain-containing protein</fullName>
    </recommendedName>
</protein>
<dbReference type="AlphaFoldDB" id="A0A8H9IPY2"/>
<keyword evidence="3" id="KW-1185">Reference proteome</keyword>
<gene>
    <name evidence="2" type="ORF">GCM10017566_06780</name>
</gene>
<evidence type="ECO:0000259" key="1">
    <source>
        <dbReference type="Pfam" id="PF13556"/>
    </source>
</evidence>